<organism evidence="3 4">
    <name type="scientific">Stylosanthes scabra</name>
    <dbReference type="NCBI Taxonomy" id="79078"/>
    <lineage>
        <taxon>Eukaryota</taxon>
        <taxon>Viridiplantae</taxon>
        <taxon>Streptophyta</taxon>
        <taxon>Embryophyta</taxon>
        <taxon>Tracheophyta</taxon>
        <taxon>Spermatophyta</taxon>
        <taxon>Magnoliopsida</taxon>
        <taxon>eudicotyledons</taxon>
        <taxon>Gunneridae</taxon>
        <taxon>Pentapetalae</taxon>
        <taxon>rosids</taxon>
        <taxon>fabids</taxon>
        <taxon>Fabales</taxon>
        <taxon>Fabaceae</taxon>
        <taxon>Papilionoideae</taxon>
        <taxon>50 kb inversion clade</taxon>
        <taxon>dalbergioids sensu lato</taxon>
        <taxon>Dalbergieae</taxon>
        <taxon>Pterocarpus clade</taxon>
        <taxon>Stylosanthes</taxon>
    </lineage>
</organism>
<dbReference type="EMBL" id="JASCZI010151038">
    <property type="protein sequence ID" value="MED6167353.1"/>
    <property type="molecule type" value="Genomic_DNA"/>
</dbReference>
<keyword evidence="4" id="KW-1185">Reference proteome</keyword>
<evidence type="ECO:0000259" key="2">
    <source>
        <dbReference type="PROSITE" id="PS50104"/>
    </source>
</evidence>
<keyword evidence="1" id="KW-0520">NAD</keyword>
<dbReference type="PROSITE" id="PS50104">
    <property type="entry name" value="TIR"/>
    <property type="match status" value="1"/>
</dbReference>
<dbReference type="InterPro" id="IPR000157">
    <property type="entry name" value="TIR_dom"/>
</dbReference>
<dbReference type="SUPFAM" id="SSF52200">
    <property type="entry name" value="Toll/Interleukin receptor TIR domain"/>
    <property type="match status" value="1"/>
</dbReference>
<feature type="domain" description="TIR" evidence="2">
    <location>
        <begin position="18"/>
        <end position="150"/>
    </location>
</feature>
<sequence>MSSENQKSAIGLNPYKNRMYDVFISSGRQQPPHPFVSRLSEALKDAGVHVFEDNTGLTSGDPIFSGAIEGSRTCIIFFSRKYANSPLCLQELEKIMECRRSKGQVVVPVFYCLDPAEIIYDQTGPFGEALATPETTSTHQHMVLGHRTTLQEAARISPRFLTNCG</sequence>
<evidence type="ECO:0000313" key="4">
    <source>
        <dbReference type="Proteomes" id="UP001341840"/>
    </source>
</evidence>
<accession>A0ABU6V4T6</accession>
<dbReference type="InterPro" id="IPR035897">
    <property type="entry name" value="Toll_tir_struct_dom_sf"/>
</dbReference>
<dbReference type="Proteomes" id="UP001341840">
    <property type="component" value="Unassembled WGS sequence"/>
</dbReference>
<evidence type="ECO:0000256" key="1">
    <source>
        <dbReference type="ARBA" id="ARBA00023027"/>
    </source>
</evidence>
<proteinExistence type="predicted"/>
<dbReference type="PANTHER" id="PTHR32009:SF160">
    <property type="entry name" value="DISEASE RESISTANCE PROTEIN (TIR-NBS-LRR CLASS)"/>
    <property type="match status" value="1"/>
</dbReference>
<reference evidence="3 4" key="1">
    <citation type="journal article" date="2023" name="Plants (Basel)">
        <title>Bridging the Gap: Combining Genomics and Transcriptomics Approaches to Understand Stylosanthes scabra, an Orphan Legume from the Brazilian Caatinga.</title>
        <authorList>
            <person name="Ferreira-Neto J.R.C."/>
            <person name="da Silva M.D."/>
            <person name="Binneck E."/>
            <person name="de Melo N.F."/>
            <person name="da Silva R.H."/>
            <person name="de Melo A.L.T.M."/>
            <person name="Pandolfi V."/>
            <person name="Bustamante F.O."/>
            <person name="Brasileiro-Vidal A.C."/>
            <person name="Benko-Iseppon A.M."/>
        </authorList>
    </citation>
    <scope>NUCLEOTIDE SEQUENCE [LARGE SCALE GENOMIC DNA]</scope>
    <source>
        <tissue evidence="3">Leaves</tissue>
    </source>
</reference>
<gene>
    <name evidence="3" type="ORF">PIB30_001775</name>
</gene>
<dbReference type="Pfam" id="PF01582">
    <property type="entry name" value="TIR"/>
    <property type="match status" value="1"/>
</dbReference>
<dbReference type="SMART" id="SM00255">
    <property type="entry name" value="TIR"/>
    <property type="match status" value="1"/>
</dbReference>
<name>A0ABU6V4T6_9FABA</name>
<comment type="caution">
    <text evidence="3">The sequence shown here is derived from an EMBL/GenBank/DDBJ whole genome shotgun (WGS) entry which is preliminary data.</text>
</comment>
<dbReference type="Gene3D" id="3.40.50.10140">
    <property type="entry name" value="Toll/interleukin-1 receptor homology (TIR) domain"/>
    <property type="match status" value="1"/>
</dbReference>
<evidence type="ECO:0000313" key="3">
    <source>
        <dbReference type="EMBL" id="MED6167353.1"/>
    </source>
</evidence>
<dbReference type="PANTHER" id="PTHR32009">
    <property type="entry name" value="TMV RESISTANCE PROTEIN N-LIKE"/>
    <property type="match status" value="1"/>
</dbReference>
<protein>
    <recommendedName>
        <fullName evidence="2">TIR domain-containing protein</fullName>
    </recommendedName>
</protein>